<name>A0A3E1P7N5_9BACT</name>
<proteinExistence type="predicted"/>
<dbReference type="AlphaFoldDB" id="A0A3E1P7N5"/>
<keyword evidence="4" id="KW-1185">Reference proteome</keyword>
<feature type="chain" id="PRO_5017720610" evidence="1">
    <location>
        <begin position="21"/>
        <end position="230"/>
    </location>
</feature>
<evidence type="ECO:0000256" key="1">
    <source>
        <dbReference type="SAM" id="SignalP"/>
    </source>
</evidence>
<reference evidence="3 4" key="1">
    <citation type="submission" date="2018-08" db="EMBL/GenBank/DDBJ databases">
        <title>Chitinophaga sp. K20C18050901, a novel bacterium isolated from forest soil.</title>
        <authorList>
            <person name="Wang C."/>
        </authorList>
    </citation>
    <scope>NUCLEOTIDE SEQUENCE [LARGE SCALE GENOMIC DNA]</scope>
    <source>
        <strain evidence="3 4">K20C18050901</strain>
    </source>
</reference>
<accession>A0A3E1P7N5</accession>
<gene>
    <name evidence="3" type="ORF">DXN04_01365</name>
</gene>
<sequence>MTVKKLIVLLVVIAGIWACNKDSDSSIPDTASYINVYIANPEASYDAVLDTATLGTGLSLGEYSGYKSFTAKRYNLYIFATGNRTDTLIQGQISLRNNHHYTVFFEKNHNGVLQLLATDDKIGADSKTSGYLRVVNLSDTYLSTGAAMVLDFDVDSTRTYTNIGYLGVSVFRELTPGAHKLDIRSVSDSVSRLYTNPEDFVIEAGKTYSFIAYGNALKPDSFTIATFQHN</sequence>
<organism evidence="3 4">
    <name type="scientific">Chitinophaga silvisoli</name>
    <dbReference type="NCBI Taxonomy" id="2291814"/>
    <lineage>
        <taxon>Bacteria</taxon>
        <taxon>Pseudomonadati</taxon>
        <taxon>Bacteroidota</taxon>
        <taxon>Chitinophagia</taxon>
        <taxon>Chitinophagales</taxon>
        <taxon>Chitinophagaceae</taxon>
        <taxon>Chitinophaga</taxon>
    </lineage>
</organism>
<comment type="caution">
    <text evidence="3">The sequence shown here is derived from an EMBL/GenBank/DDBJ whole genome shotgun (WGS) entry which is preliminary data.</text>
</comment>
<evidence type="ECO:0000313" key="4">
    <source>
        <dbReference type="Proteomes" id="UP000261174"/>
    </source>
</evidence>
<evidence type="ECO:0000259" key="2">
    <source>
        <dbReference type="Pfam" id="PF14344"/>
    </source>
</evidence>
<dbReference type="Proteomes" id="UP000261174">
    <property type="component" value="Unassembled WGS sequence"/>
</dbReference>
<dbReference type="EMBL" id="QTJV01000001">
    <property type="protein sequence ID" value="RFM36186.1"/>
    <property type="molecule type" value="Genomic_DNA"/>
</dbReference>
<dbReference type="InterPro" id="IPR025510">
    <property type="entry name" value="DUF4397"/>
</dbReference>
<evidence type="ECO:0000313" key="3">
    <source>
        <dbReference type="EMBL" id="RFM36186.1"/>
    </source>
</evidence>
<feature type="signal peptide" evidence="1">
    <location>
        <begin position="1"/>
        <end position="20"/>
    </location>
</feature>
<dbReference type="Pfam" id="PF14344">
    <property type="entry name" value="DUF4397"/>
    <property type="match status" value="1"/>
</dbReference>
<protein>
    <submittedName>
        <fullName evidence="3">DUF4397 domain-containing protein</fullName>
    </submittedName>
</protein>
<feature type="domain" description="DUF4397" evidence="2">
    <location>
        <begin position="32"/>
        <end position="139"/>
    </location>
</feature>
<keyword evidence="1" id="KW-0732">Signal</keyword>